<dbReference type="Gene3D" id="3.30.50.10">
    <property type="entry name" value="Erythroid Transcription Factor GATA-1, subunit A"/>
    <property type="match status" value="1"/>
</dbReference>
<dbReference type="SUPFAM" id="SSF57716">
    <property type="entry name" value="Glucocorticoid receptor-like (DNA-binding domain)"/>
    <property type="match status" value="1"/>
</dbReference>
<dbReference type="Proteomes" id="UP000749646">
    <property type="component" value="Unassembled WGS sequence"/>
</dbReference>
<keyword evidence="1" id="KW-0479">Metal-binding</keyword>
<dbReference type="Pfam" id="PF00320">
    <property type="entry name" value="GATA"/>
    <property type="match status" value="1"/>
</dbReference>
<feature type="region of interest" description="Disordered" evidence="7">
    <location>
        <begin position="1"/>
        <end position="35"/>
    </location>
</feature>
<evidence type="ECO:0000256" key="1">
    <source>
        <dbReference type="ARBA" id="ARBA00022723"/>
    </source>
</evidence>
<feature type="compositionally biased region" description="Acidic residues" evidence="7">
    <location>
        <begin position="147"/>
        <end position="158"/>
    </location>
</feature>
<evidence type="ECO:0000313" key="10">
    <source>
        <dbReference type="Proteomes" id="UP000749646"/>
    </source>
</evidence>
<feature type="region of interest" description="Disordered" evidence="7">
    <location>
        <begin position="110"/>
        <end position="158"/>
    </location>
</feature>
<dbReference type="PROSITE" id="PS00344">
    <property type="entry name" value="GATA_ZN_FINGER_1"/>
    <property type="match status" value="1"/>
</dbReference>
<evidence type="ECO:0000256" key="7">
    <source>
        <dbReference type="SAM" id="MobiDB-lite"/>
    </source>
</evidence>
<evidence type="ECO:0000256" key="2">
    <source>
        <dbReference type="ARBA" id="ARBA00022771"/>
    </source>
</evidence>
<feature type="compositionally biased region" description="Gly residues" evidence="7">
    <location>
        <begin position="137"/>
        <end position="146"/>
    </location>
</feature>
<dbReference type="PROSITE" id="PS50114">
    <property type="entry name" value="GATA_ZN_FINGER_2"/>
    <property type="match status" value="1"/>
</dbReference>
<protein>
    <recommendedName>
        <fullName evidence="8">GATA-type domain-containing protein</fullName>
    </recommendedName>
</protein>
<accession>A0A9P6INJ4</accession>
<evidence type="ECO:0000256" key="6">
    <source>
        <dbReference type="PROSITE-ProRule" id="PRU00094"/>
    </source>
</evidence>
<evidence type="ECO:0000256" key="5">
    <source>
        <dbReference type="ARBA" id="ARBA00023163"/>
    </source>
</evidence>
<dbReference type="InterPro" id="IPR000679">
    <property type="entry name" value="Znf_GATA"/>
</dbReference>
<sequence>MPRRRHDSNYDNDLEEESDHDISDSSTPWHSSPKDYGNIHHKFGTDMPTTIDIRSAIEICDTLCQFALHYATQTPQEERQDGLNEEEQDPNHRANLQMIRNLNSIMLTGLHPSSRNLDGETPVDGTEPKPSMMPMTGGNGGGGGGGDYDEDDSDDEEVQFGKGLPPHELVHELAKAATSIFQLAIRIKAWVGMTPEQRELDEEINIIRGKRCLFMDGSTTIPFPSLDAYSQYGTKSHGQNSLKNLYIGSGVNDQGFRQPGDNNGDTKIQFEHEREYSQQSTPFGSYKSGTSSYMADPMAEFGLTKTKSGAGNRPEDKDVQRPKYRKRAKRLHPPGRCQSCHTLDTPEWRRGPDGAGTLCNACGLRKIRKVVETTTATAAAATTEQPNSNSNSRSNRNNRSNL</sequence>
<dbReference type="SMART" id="SM00401">
    <property type="entry name" value="ZnF_GATA"/>
    <property type="match status" value="1"/>
</dbReference>
<dbReference type="InterPro" id="IPR013088">
    <property type="entry name" value="Znf_NHR/GATA"/>
</dbReference>
<keyword evidence="5" id="KW-0804">Transcription</keyword>
<name>A0A9P6INJ4_9FUNG</name>
<dbReference type="EMBL" id="JAAAHW010009430">
    <property type="protein sequence ID" value="KAF9941113.1"/>
    <property type="molecule type" value="Genomic_DNA"/>
</dbReference>
<dbReference type="GO" id="GO:0006355">
    <property type="term" value="P:regulation of DNA-templated transcription"/>
    <property type="evidence" value="ECO:0007669"/>
    <property type="project" value="InterPro"/>
</dbReference>
<dbReference type="AlphaFoldDB" id="A0A9P6INJ4"/>
<dbReference type="OrthoDB" id="2162994at2759"/>
<keyword evidence="3" id="KW-0862">Zinc</keyword>
<reference evidence="9" key="1">
    <citation type="journal article" date="2020" name="Fungal Divers.">
        <title>Resolving the Mortierellaceae phylogeny through synthesis of multi-gene phylogenetics and phylogenomics.</title>
        <authorList>
            <person name="Vandepol N."/>
            <person name="Liber J."/>
            <person name="Desiro A."/>
            <person name="Na H."/>
            <person name="Kennedy M."/>
            <person name="Barry K."/>
            <person name="Grigoriev I.V."/>
            <person name="Miller A.N."/>
            <person name="O'Donnell K."/>
            <person name="Stajich J.E."/>
            <person name="Bonito G."/>
        </authorList>
    </citation>
    <scope>NUCLEOTIDE SEQUENCE</scope>
    <source>
        <strain evidence="9">MES-2147</strain>
    </source>
</reference>
<evidence type="ECO:0000256" key="4">
    <source>
        <dbReference type="ARBA" id="ARBA00023015"/>
    </source>
</evidence>
<dbReference type="CDD" id="cd00202">
    <property type="entry name" value="ZnF_GATA"/>
    <property type="match status" value="1"/>
</dbReference>
<evidence type="ECO:0000256" key="3">
    <source>
        <dbReference type="ARBA" id="ARBA00022833"/>
    </source>
</evidence>
<feature type="compositionally biased region" description="Acidic residues" evidence="7">
    <location>
        <begin position="10"/>
        <end position="19"/>
    </location>
</feature>
<dbReference type="GO" id="GO:0008270">
    <property type="term" value="F:zinc ion binding"/>
    <property type="evidence" value="ECO:0007669"/>
    <property type="project" value="UniProtKB-KW"/>
</dbReference>
<feature type="region of interest" description="Disordered" evidence="7">
    <location>
        <begin position="378"/>
        <end position="402"/>
    </location>
</feature>
<dbReference type="PANTHER" id="PTHR47172">
    <property type="entry name" value="OS01G0976800 PROTEIN"/>
    <property type="match status" value="1"/>
</dbReference>
<organism evidence="9 10">
    <name type="scientific">Modicella reniformis</name>
    <dbReference type="NCBI Taxonomy" id="1440133"/>
    <lineage>
        <taxon>Eukaryota</taxon>
        <taxon>Fungi</taxon>
        <taxon>Fungi incertae sedis</taxon>
        <taxon>Mucoromycota</taxon>
        <taxon>Mortierellomycotina</taxon>
        <taxon>Mortierellomycetes</taxon>
        <taxon>Mortierellales</taxon>
        <taxon>Mortierellaceae</taxon>
        <taxon>Modicella</taxon>
    </lineage>
</organism>
<gene>
    <name evidence="9" type="ORF">BGZ65_005006</name>
</gene>
<dbReference type="GO" id="GO:0043565">
    <property type="term" value="F:sequence-specific DNA binding"/>
    <property type="evidence" value="ECO:0007669"/>
    <property type="project" value="InterPro"/>
</dbReference>
<feature type="compositionally biased region" description="Basic residues" evidence="7">
    <location>
        <begin position="322"/>
        <end position="333"/>
    </location>
</feature>
<feature type="domain" description="GATA-type" evidence="8">
    <location>
        <begin position="336"/>
        <end position="364"/>
    </location>
</feature>
<keyword evidence="2 6" id="KW-0863">Zinc-finger</keyword>
<keyword evidence="10" id="KW-1185">Reference proteome</keyword>
<keyword evidence="4" id="KW-0805">Transcription regulation</keyword>
<dbReference type="PANTHER" id="PTHR47172:SF24">
    <property type="entry name" value="GATA ZINC FINGER DOMAIN-CONTAINING PROTEIN 14-RELATED"/>
    <property type="match status" value="1"/>
</dbReference>
<evidence type="ECO:0000259" key="8">
    <source>
        <dbReference type="PROSITE" id="PS50114"/>
    </source>
</evidence>
<comment type="caution">
    <text evidence="9">The sequence shown here is derived from an EMBL/GenBank/DDBJ whole genome shotgun (WGS) entry which is preliminary data.</text>
</comment>
<proteinExistence type="predicted"/>
<feature type="region of interest" description="Disordered" evidence="7">
    <location>
        <begin position="303"/>
        <end position="334"/>
    </location>
</feature>
<evidence type="ECO:0000313" key="9">
    <source>
        <dbReference type="EMBL" id="KAF9941113.1"/>
    </source>
</evidence>